<protein>
    <submittedName>
        <fullName evidence="2">VIR protein</fullName>
    </submittedName>
</protein>
<name>A0A565A5F2_PLAVI</name>
<dbReference type="Pfam" id="PF05795">
    <property type="entry name" value="Plasmodium_Vir"/>
    <property type="match status" value="1"/>
</dbReference>
<gene>
    <name evidence="2" type="ORF">PVP01_0000480</name>
</gene>
<evidence type="ECO:0000313" key="2">
    <source>
        <dbReference type="EMBL" id="VUZ99333.1"/>
    </source>
</evidence>
<dbReference type="VEuPathDB" id="PlasmoDB:PVPAM_130010800"/>
<feature type="transmembrane region" description="Helical" evidence="1">
    <location>
        <begin position="241"/>
        <end position="264"/>
    </location>
</feature>
<dbReference type="Proteomes" id="UP000220605">
    <property type="component" value="Unassembled WGS sequence"/>
</dbReference>
<keyword evidence="1" id="KW-0472">Membrane</keyword>
<dbReference type="EMBL" id="FLZR02000001">
    <property type="protein sequence ID" value="VUZ99333.1"/>
    <property type="molecule type" value="Genomic_DNA"/>
</dbReference>
<dbReference type="VEuPathDB" id="PlasmoDB:PVP01_0000480"/>
<organism evidence="2">
    <name type="scientific">Plasmodium vivax</name>
    <name type="common">malaria parasite P. vivax</name>
    <dbReference type="NCBI Taxonomy" id="5855"/>
    <lineage>
        <taxon>Eukaryota</taxon>
        <taxon>Sar</taxon>
        <taxon>Alveolata</taxon>
        <taxon>Apicomplexa</taxon>
        <taxon>Aconoidasida</taxon>
        <taxon>Haemosporida</taxon>
        <taxon>Plasmodiidae</taxon>
        <taxon>Plasmodium</taxon>
        <taxon>Plasmodium (Plasmodium)</taxon>
    </lineage>
</organism>
<reference evidence="2" key="1">
    <citation type="submission" date="2016-07" db="EMBL/GenBank/DDBJ databases">
        <authorList>
            <consortium name="Pathogen Informatics"/>
        </authorList>
    </citation>
    <scope>NUCLEOTIDE SEQUENCE</scope>
</reference>
<dbReference type="InterPro" id="IPR008780">
    <property type="entry name" value="Plasmodium_Vir"/>
</dbReference>
<keyword evidence="1" id="KW-0812">Transmembrane</keyword>
<keyword evidence="1" id="KW-1133">Transmembrane helix</keyword>
<dbReference type="VEuPathDB" id="PlasmoDB:PVW1_130006400"/>
<dbReference type="OrthoDB" id="387682at2759"/>
<accession>A0A565A5F2</accession>
<dbReference type="AlphaFoldDB" id="A0A565A5F2"/>
<evidence type="ECO:0000256" key="1">
    <source>
        <dbReference type="SAM" id="Phobius"/>
    </source>
</evidence>
<proteinExistence type="predicted"/>
<sequence>MDQEAGEHYYEYVHQFPKYKTMFDEVIEGDDHGTNISNCQRSAKSTFKEHVVYKNQCTKIEKYLTYLNKRDDGDNFIRCRFLNYVLNSEEVYNKIDSHSKLDIIEAYHNLTHLNKSDIIEAYNKLTRMKIKCIGNIGIIKDDILSQLQILYNMYDAFDNVKFERHSNVVKSCENARISSQYYGQNINECRENIKHKFCQKLIDFQNQYNELIKYVTVCSDVSNYLPDIEKDNINPITLTSVIVLITLPLAFIFLKFTPLGSWLVKQRIMKKTIIDDINKKNLKLSQNTKYVENDLSKTKYNIKYNTT</sequence>